<dbReference type="Pfam" id="PF03466">
    <property type="entry name" value="LysR_substrate"/>
    <property type="match status" value="1"/>
</dbReference>
<evidence type="ECO:0000256" key="1">
    <source>
        <dbReference type="ARBA" id="ARBA00009437"/>
    </source>
</evidence>
<organism evidence="6 7">
    <name type="scientific">Actinomadura rudentiformis</name>
    <dbReference type="NCBI Taxonomy" id="359158"/>
    <lineage>
        <taxon>Bacteria</taxon>
        <taxon>Bacillati</taxon>
        <taxon>Actinomycetota</taxon>
        <taxon>Actinomycetes</taxon>
        <taxon>Streptosporangiales</taxon>
        <taxon>Thermomonosporaceae</taxon>
        <taxon>Actinomadura</taxon>
    </lineage>
</organism>
<dbReference type="Proteomes" id="UP000468735">
    <property type="component" value="Unassembled WGS sequence"/>
</dbReference>
<dbReference type="GO" id="GO:0032993">
    <property type="term" value="C:protein-DNA complex"/>
    <property type="evidence" value="ECO:0007669"/>
    <property type="project" value="TreeGrafter"/>
</dbReference>
<dbReference type="SUPFAM" id="SSF53850">
    <property type="entry name" value="Periplasmic binding protein-like II"/>
    <property type="match status" value="1"/>
</dbReference>
<dbReference type="FunFam" id="1.10.10.10:FF:000001">
    <property type="entry name" value="LysR family transcriptional regulator"/>
    <property type="match status" value="1"/>
</dbReference>
<dbReference type="SUPFAM" id="SSF46785">
    <property type="entry name" value="Winged helix' DNA-binding domain"/>
    <property type="match status" value="1"/>
</dbReference>
<dbReference type="PANTHER" id="PTHR30346:SF0">
    <property type="entry name" value="HCA OPERON TRANSCRIPTIONAL ACTIVATOR HCAR"/>
    <property type="match status" value="1"/>
</dbReference>
<dbReference type="PANTHER" id="PTHR30346">
    <property type="entry name" value="TRANSCRIPTIONAL DUAL REGULATOR HCAR-RELATED"/>
    <property type="match status" value="1"/>
</dbReference>
<evidence type="ECO:0000313" key="6">
    <source>
        <dbReference type="EMBL" id="KAB2350910.1"/>
    </source>
</evidence>
<dbReference type="Gene3D" id="3.40.190.10">
    <property type="entry name" value="Periplasmic binding protein-like II"/>
    <property type="match status" value="2"/>
</dbReference>
<dbReference type="AlphaFoldDB" id="A0A6H9Z6V9"/>
<dbReference type="InterPro" id="IPR036390">
    <property type="entry name" value="WH_DNA-bd_sf"/>
</dbReference>
<dbReference type="Gene3D" id="1.10.10.10">
    <property type="entry name" value="Winged helix-like DNA-binding domain superfamily/Winged helix DNA-binding domain"/>
    <property type="match status" value="1"/>
</dbReference>
<protein>
    <submittedName>
        <fullName evidence="6">LysR family transcriptional regulator</fullName>
    </submittedName>
</protein>
<feature type="domain" description="HTH lysR-type" evidence="5">
    <location>
        <begin position="10"/>
        <end position="67"/>
    </location>
</feature>
<dbReference type="PROSITE" id="PS50931">
    <property type="entry name" value="HTH_LYSR"/>
    <property type="match status" value="1"/>
</dbReference>
<sequence length="305" mass="32670">MDLPDWRAAPPLRDIGCFVAVACNLSFSRAAVQLDMSQPAVSQAIARLERVLDVRLFERTSREVQLTPAGRTLLPHAEALLQQAAAFSAEASRLAGPRGKSIRFAYDPLVGTLAAQVARRLARNAPDAEVELRPAVWTEATAELNQGTAAVAIMSAPFPPGLATTARFHLPVTHLAVPAGGPLATASSVRLEQLTGHPVLLPRALWVQLPGRLRAALQSQVAAYDIDDLAGALDLVAAGRGLMPAPRLLTETVRRPDIGFPPLGDGDLGDLRMTYGLVWDRENASTQVMALVQTVQEALRRRNVA</sequence>
<proteinExistence type="inferred from homology"/>
<reference evidence="6 7" key="1">
    <citation type="submission" date="2019-09" db="EMBL/GenBank/DDBJ databases">
        <title>Actinomadura physcomitrii sp. nov., a novel actinomycete isolated from moss [Physcomitrium sphaericum (Ludw) Fuernr].</title>
        <authorList>
            <person name="Zhuang X."/>
            <person name="Liu C."/>
        </authorList>
    </citation>
    <scope>NUCLEOTIDE SEQUENCE [LARGE SCALE GENOMIC DNA]</scope>
    <source>
        <strain evidence="6 7">HMC1</strain>
    </source>
</reference>
<dbReference type="InterPro" id="IPR036388">
    <property type="entry name" value="WH-like_DNA-bd_sf"/>
</dbReference>
<dbReference type="RefSeq" id="WP_151559308.1">
    <property type="nucleotide sequence ID" value="NZ_WBMT01000003.1"/>
</dbReference>
<comment type="similarity">
    <text evidence="1">Belongs to the LysR transcriptional regulatory family.</text>
</comment>
<evidence type="ECO:0000256" key="3">
    <source>
        <dbReference type="ARBA" id="ARBA00023125"/>
    </source>
</evidence>
<dbReference type="OrthoDB" id="9789529at2"/>
<keyword evidence="7" id="KW-1185">Reference proteome</keyword>
<dbReference type="EMBL" id="WBMT01000003">
    <property type="protein sequence ID" value="KAB2350910.1"/>
    <property type="molecule type" value="Genomic_DNA"/>
</dbReference>
<keyword evidence="3" id="KW-0238">DNA-binding</keyword>
<comment type="caution">
    <text evidence="6">The sequence shown here is derived from an EMBL/GenBank/DDBJ whole genome shotgun (WGS) entry which is preliminary data.</text>
</comment>
<evidence type="ECO:0000259" key="5">
    <source>
        <dbReference type="PROSITE" id="PS50931"/>
    </source>
</evidence>
<name>A0A6H9Z6V9_9ACTN</name>
<dbReference type="PRINTS" id="PR00039">
    <property type="entry name" value="HTHLYSR"/>
</dbReference>
<evidence type="ECO:0000256" key="2">
    <source>
        <dbReference type="ARBA" id="ARBA00023015"/>
    </source>
</evidence>
<accession>A0A6H9Z6V9</accession>
<dbReference type="InterPro" id="IPR005119">
    <property type="entry name" value="LysR_subst-bd"/>
</dbReference>
<evidence type="ECO:0000313" key="7">
    <source>
        <dbReference type="Proteomes" id="UP000468735"/>
    </source>
</evidence>
<dbReference type="InterPro" id="IPR000847">
    <property type="entry name" value="LysR_HTH_N"/>
</dbReference>
<dbReference type="GO" id="GO:0003677">
    <property type="term" value="F:DNA binding"/>
    <property type="evidence" value="ECO:0007669"/>
    <property type="project" value="UniProtKB-KW"/>
</dbReference>
<evidence type="ECO:0000256" key="4">
    <source>
        <dbReference type="ARBA" id="ARBA00023163"/>
    </source>
</evidence>
<dbReference type="GO" id="GO:0003700">
    <property type="term" value="F:DNA-binding transcription factor activity"/>
    <property type="evidence" value="ECO:0007669"/>
    <property type="project" value="InterPro"/>
</dbReference>
<keyword evidence="2" id="KW-0805">Transcription regulation</keyword>
<gene>
    <name evidence="6" type="ORF">F8566_08115</name>
</gene>
<dbReference type="Pfam" id="PF00126">
    <property type="entry name" value="HTH_1"/>
    <property type="match status" value="1"/>
</dbReference>
<keyword evidence="4" id="KW-0804">Transcription</keyword>